<evidence type="ECO:0000313" key="4">
    <source>
        <dbReference type="Proteomes" id="UP000469185"/>
    </source>
</evidence>
<sequence>MALFSTLVLTVGASVGIPGDTGFASTGADLRISEFANGGPGGARDMFVEIANFGDAPADLEGVRIVHCNASGGRVDDPLVPDLAAQTLDPGETFMIAHRDSTLTDLADAIFTGNLADEASGIWLENGDLELLDRLSVSPAARDSICGRQVASDLDYLRGESYQRVATTGDVGHDFIKAARTPNTANATVPSPPVQASDVLVSELTNGGPAGSDDDFIELANFGDEPVDVAGWAVYRCTHFGYRLDDTLQATLPEGTVIAPGEVFVVAHSSAEFPDDVPHVRVDDALPDRGFGAIVEDATGAIVDAVGVHETDGQYEAAIDSTCTQGTALPNRLDFGFGESYQRAGNSGDNAADFVKASRTPGEIAIGQEVDEPDPASFGPVQISELTHSGPDGGDDNFFELANFGDEPVSLDGWTVHQCELSGRRAQEPMFAPLEDVSLKPGQTFLAAHEGSSADLDHRDVTYTAHLDRLGFGLIVYDADGELVDRAGVFPTGHVSQSFVARSGRYSPCTNEVNLAAEHLETEIGDSYQRHQASGVDVKDFVEAPRTPGELATDLRAAQYLTADDLEPVELAPRPRPDGVSLEAPADASDGIGGEVELGVTAGHTTGEDVNVSFYGGRRIPLVDSATLVAGGVSDMAPPAERRPAGEKRLTGESLVTEAGEGFPYQRHRVIVAENGVEEFDIAWSGRSTGRNELQLYVWDHVDDAWRLVDAAAATDGGEITLTGTVGRSAIRGRSVDVLVQDGPRTRPSFSDEGVEPNQEFKDPDEYDFALGYVADTQHLSEGFRSTFTAMNTWLVTNQDARKIPYTVHVGDIVQSWMWGTHLEPRARDEYQFASDVMGILDDANHGYGVAPGNHDNKYGRANDLYNEYFPPSRFEGKPWYGGSWRPDDNMNHYDVLEIGGAKFLVVYVEYQSVFEREAVFGWANQVIGDHPDHNVIFATHEYIHPTGELTNREDDRWTSQGQEFFEEIVLPNENVFLVLSGHTAGVALNIKRDVGGVAGRVVIEMLANYQQFEKDDRHNVGFLRLLQFDVDAKQVAVNTYSPKLVQHNAWQYDNWSEPRYTDADDEFTVEVDLNDVYDKRVEAEAFGLIEPVEELGTLQVAEGETASVTWKDLSADAEYVWYVRARDADGAELTSPLWAFATGRP</sequence>
<evidence type="ECO:0000256" key="1">
    <source>
        <dbReference type="SAM" id="MobiDB-lite"/>
    </source>
</evidence>
<proteinExistence type="predicted"/>
<dbReference type="InterPro" id="IPR051918">
    <property type="entry name" value="STPP_CPPED1"/>
</dbReference>
<dbReference type="SUPFAM" id="SSF74853">
    <property type="entry name" value="Lamin A/C globular tail domain"/>
    <property type="match status" value="2"/>
</dbReference>
<reference evidence="3 4" key="1">
    <citation type="submission" date="2020-02" db="EMBL/GenBank/DDBJ databases">
        <authorList>
            <person name="Li X.-J."/>
            <person name="Feng X.-M."/>
        </authorList>
    </citation>
    <scope>NUCLEOTIDE SEQUENCE [LARGE SCALE GENOMIC DNA]</scope>
    <source>
        <strain evidence="3 4">CGMCC 4.7225</strain>
    </source>
</reference>
<name>A0A6N9YMT8_9ACTN</name>
<organism evidence="3 4">
    <name type="scientific">Phytoactinopolyspora alkaliphila</name>
    <dbReference type="NCBI Taxonomy" id="1783498"/>
    <lineage>
        <taxon>Bacteria</taxon>
        <taxon>Bacillati</taxon>
        <taxon>Actinomycetota</taxon>
        <taxon>Actinomycetes</taxon>
        <taxon>Jiangellales</taxon>
        <taxon>Jiangellaceae</taxon>
        <taxon>Phytoactinopolyspora</taxon>
    </lineage>
</organism>
<evidence type="ECO:0000313" key="3">
    <source>
        <dbReference type="EMBL" id="NED96303.1"/>
    </source>
</evidence>
<dbReference type="RefSeq" id="WP_163819068.1">
    <property type="nucleotide sequence ID" value="NZ_JAAGOB010000006.1"/>
</dbReference>
<feature type="domain" description="LTD" evidence="2">
    <location>
        <begin position="179"/>
        <end position="327"/>
    </location>
</feature>
<dbReference type="InterPro" id="IPR036415">
    <property type="entry name" value="Lamin_tail_dom_sf"/>
</dbReference>
<accession>A0A6N9YMT8</accession>
<feature type="domain" description="LTD" evidence="2">
    <location>
        <begin position="17"/>
        <end position="141"/>
    </location>
</feature>
<comment type="caution">
    <text evidence="3">The sequence shown here is derived from an EMBL/GenBank/DDBJ whole genome shotgun (WGS) entry which is preliminary data.</text>
</comment>
<dbReference type="EMBL" id="JAAGOB010000006">
    <property type="protein sequence ID" value="NED96303.1"/>
    <property type="molecule type" value="Genomic_DNA"/>
</dbReference>
<dbReference type="Pfam" id="PF00932">
    <property type="entry name" value="LTD"/>
    <property type="match status" value="2"/>
</dbReference>
<dbReference type="InterPro" id="IPR029052">
    <property type="entry name" value="Metallo-depent_PP-like"/>
</dbReference>
<dbReference type="SUPFAM" id="SSF56300">
    <property type="entry name" value="Metallo-dependent phosphatases"/>
    <property type="match status" value="1"/>
</dbReference>
<evidence type="ECO:0000259" key="2">
    <source>
        <dbReference type="PROSITE" id="PS51841"/>
    </source>
</evidence>
<feature type="region of interest" description="Disordered" evidence="1">
    <location>
        <begin position="367"/>
        <end position="396"/>
    </location>
</feature>
<dbReference type="PROSITE" id="PS51841">
    <property type="entry name" value="LTD"/>
    <property type="match status" value="3"/>
</dbReference>
<dbReference type="Gene3D" id="3.60.21.10">
    <property type="match status" value="1"/>
</dbReference>
<feature type="domain" description="LTD" evidence="2">
    <location>
        <begin position="369"/>
        <end position="494"/>
    </location>
</feature>
<dbReference type="InterPro" id="IPR001322">
    <property type="entry name" value="Lamin_tail_dom"/>
</dbReference>
<dbReference type="AlphaFoldDB" id="A0A6N9YMT8"/>
<dbReference type="Proteomes" id="UP000469185">
    <property type="component" value="Unassembled WGS sequence"/>
</dbReference>
<keyword evidence="4" id="KW-1185">Reference proteome</keyword>
<gene>
    <name evidence="3" type="ORF">G1H11_13395</name>
</gene>
<dbReference type="PANTHER" id="PTHR43143:SF5">
    <property type="entry name" value="SECRETED PROTEIN"/>
    <property type="match status" value="1"/>
</dbReference>
<protein>
    <recommendedName>
        <fullName evidence="2">LTD domain-containing protein</fullName>
    </recommendedName>
</protein>
<dbReference type="Gene3D" id="2.60.40.1260">
    <property type="entry name" value="Lamin Tail domain"/>
    <property type="match status" value="2"/>
</dbReference>
<dbReference type="PANTHER" id="PTHR43143">
    <property type="entry name" value="METALLOPHOSPHOESTERASE, CALCINEURIN SUPERFAMILY"/>
    <property type="match status" value="1"/>
</dbReference>